<feature type="non-terminal residue" evidence="2">
    <location>
        <position position="106"/>
    </location>
</feature>
<comment type="caution">
    <text evidence="2">The sequence shown here is derived from an EMBL/GenBank/DDBJ whole genome shotgun (WGS) entry which is preliminary data.</text>
</comment>
<dbReference type="EMBL" id="JACEIK010002206">
    <property type="protein sequence ID" value="MCD9559743.1"/>
    <property type="molecule type" value="Genomic_DNA"/>
</dbReference>
<protein>
    <submittedName>
        <fullName evidence="2">Uncharacterized protein</fullName>
    </submittedName>
</protein>
<evidence type="ECO:0000313" key="2">
    <source>
        <dbReference type="EMBL" id="MCD9559743.1"/>
    </source>
</evidence>
<accession>A0ABS8UNJ8</accession>
<evidence type="ECO:0000313" key="3">
    <source>
        <dbReference type="Proteomes" id="UP000823775"/>
    </source>
</evidence>
<proteinExistence type="predicted"/>
<evidence type="ECO:0000256" key="1">
    <source>
        <dbReference type="SAM" id="MobiDB-lite"/>
    </source>
</evidence>
<reference evidence="2 3" key="1">
    <citation type="journal article" date="2021" name="BMC Genomics">
        <title>Datura genome reveals duplications of psychoactive alkaloid biosynthetic genes and high mutation rate following tissue culture.</title>
        <authorList>
            <person name="Rajewski A."/>
            <person name="Carter-House D."/>
            <person name="Stajich J."/>
            <person name="Litt A."/>
        </authorList>
    </citation>
    <scope>NUCLEOTIDE SEQUENCE [LARGE SCALE GENOMIC DNA]</scope>
    <source>
        <strain evidence="2">AR-01</strain>
    </source>
</reference>
<feature type="compositionally biased region" description="Polar residues" evidence="1">
    <location>
        <begin position="60"/>
        <end position="73"/>
    </location>
</feature>
<gene>
    <name evidence="2" type="ORF">HAX54_017976</name>
</gene>
<sequence>MAEEMTGCHFLDGLSSQPSYQQHRDPSATEHMMVRASLTSWHPHRQTLTPPTMVHPLPNNHYSHCQSHDTTSTGRRKPDGPSASPSTLVPDLRFQFFYYQHPFQSP</sequence>
<feature type="region of interest" description="Disordered" evidence="1">
    <location>
        <begin position="1"/>
        <end position="88"/>
    </location>
</feature>
<name>A0ABS8UNJ8_DATST</name>
<dbReference type="Proteomes" id="UP000823775">
    <property type="component" value="Unassembled WGS sequence"/>
</dbReference>
<organism evidence="2 3">
    <name type="scientific">Datura stramonium</name>
    <name type="common">Jimsonweed</name>
    <name type="synonym">Common thornapple</name>
    <dbReference type="NCBI Taxonomy" id="4076"/>
    <lineage>
        <taxon>Eukaryota</taxon>
        <taxon>Viridiplantae</taxon>
        <taxon>Streptophyta</taxon>
        <taxon>Embryophyta</taxon>
        <taxon>Tracheophyta</taxon>
        <taxon>Spermatophyta</taxon>
        <taxon>Magnoliopsida</taxon>
        <taxon>eudicotyledons</taxon>
        <taxon>Gunneridae</taxon>
        <taxon>Pentapetalae</taxon>
        <taxon>asterids</taxon>
        <taxon>lamiids</taxon>
        <taxon>Solanales</taxon>
        <taxon>Solanaceae</taxon>
        <taxon>Solanoideae</taxon>
        <taxon>Datureae</taxon>
        <taxon>Datura</taxon>
    </lineage>
</organism>
<keyword evidence="3" id="KW-1185">Reference proteome</keyword>